<dbReference type="InterPro" id="IPR010982">
    <property type="entry name" value="Lambda_DNA-bd_dom_sf"/>
</dbReference>
<gene>
    <name evidence="2" type="ORF">IW245_004633</name>
</gene>
<evidence type="ECO:0000313" key="3">
    <source>
        <dbReference type="Proteomes" id="UP000622552"/>
    </source>
</evidence>
<evidence type="ECO:0000313" key="2">
    <source>
        <dbReference type="EMBL" id="MBG6138439.1"/>
    </source>
</evidence>
<dbReference type="Proteomes" id="UP000622552">
    <property type="component" value="Unassembled WGS sequence"/>
</dbReference>
<accession>A0A8J7KKR5</accession>
<dbReference type="CDD" id="cd00093">
    <property type="entry name" value="HTH_XRE"/>
    <property type="match status" value="1"/>
</dbReference>
<feature type="domain" description="HTH cro/C1-type" evidence="1">
    <location>
        <begin position="38"/>
        <end position="93"/>
    </location>
</feature>
<dbReference type="AlphaFoldDB" id="A0A8J7KKR5"/>
<sequence>MRNWKDVRADALALGAGDPTALVEKRRVLEERIRAFKLTELRKRADMTQVEVAEVMGVKQPWISKIESGDLDHVELETLRSYIAALGGRLKVVADFGDEQHVIAA</sequence>
<dbReference type="EMBL" id="JADOUF010000001">
    <property type="protein sequence ID" value="MBG6138439.1"/>
    <property type="molecule type" value="Genomic_DNA"/>
</dbReference>
<dbReference type="SMART" id="SM00530">
    <property type="entry name" value="HTH_XRE"/>
    <property type="match status" value="1"/>
</dbReference>
<dbReference type="InterPro" id="IPR001387">
    <property type="entry name" value="Cro/C1-type_HTH"/>
</dbReference>
<comment type="caution">
    <text evidence="2">The sequence shown here is derived from an EMBL/GenBank/DDBJ whole genome shotgun (WGS) entry which is preliminary data.</text>
</comment>
<protein>
    <submittedName>
        <fullName evidence="2">DNA-binding XRE family transcriptional regulator</fullName>
    </submittedName>
</protein>
<name>A0A8J7KKR5_9ACTN</name>
<dbReference type="SUPFAM" id="SSF47413">
    <property type="entry name" value="lambda repressor-like DNA-binding domains"/>
    <property type="match status" value="1"/>
</dbReference>
<dbReference type="Pfam" id="PF13560">
    <property type="entry name" value="HTH_31"/>
    <property type="match status" value="1"/>
</dbReference>
<reference evidence="2" key="1">
    <citation type="submission" date="2020-11" db="EMBL/GenBank/DDBJ databases">
        <title>Sequencing the genomes of 1000 actinobacteria strains.</title>
        <authorList>
            <person name="Klenk H.-P."/>
        </authorList>
    </citation>
    <scope>NUCLEOTIDE SEQUENCE</scope>
    <source>
        <strain evidence="2">DSM 45356</strain>
    </source>
</reference>
<proteinExistence type="predicted"/>
<dbReference type="RefSeq" id="WP_197005197.1">
    <property type="nucleotide sequence ID" value="NZ_BONS01000037.1"/>
</dbReference>
<keyword evidence="3" id="KW-1185">Reference proteome</keyword>
<organism evidence="2 3">
    <name type="scientific">Longispora fulva</name>
    <dbReference type="NCBI Taxonomy" id="619741"/>
    <lineage>
        <taxon>Bacteria</taxon>
        <taxon>Bacillati</taxon>
        <taxon>Actinomycetota</taxon>
        <taxon>Actinomycetes</taxon>
        <taxon>Micromonosporales</taxon>
        <taxon>Micromonosporaceae</taxon>
        <taxon>Longispora</taxon>
    </lineage>
</organism>
<dbReference type="GO" id="GO:0003677">
    <property type="term" value="F:DNA binding"/>
    <property type="evidence" value="ECO:0007669"/>
    <property type="project" value="UniProtKB-KW"/>
</dbReference>
<dbReference type="Gene3D" id="1.10.260.40">
    <property type="entry name" value="lambda repressor-like DNA-binding domains"/>
    <property type="match status" value="1"/>
</dbReference>
<evidence type="ECO:0000259" key="1">
    <source>
        <dbReference type="PROSITE" id="PS50943"/>
    </source>
</evidence>
<dbReference type="PROSITE" id="PS50943">
    <property type="entry name" value="HTH_CROC1"/>
    <property type="match status" value="1"/>
</dbReference>
<keyword evidence="2" id="KW-0238">DNA-binding</keyword>